<evidence type="ECO:0000256" key="1">
    <source>
        <dbReference type="SAM" id="MobiDB-lite"/>
    </source>
</evidence>
<proteinExistence type="predicted"/>
<dbReference type="EMBL" id="CAUJNA010003716">
    <property type="protein sequence ID" value="CAJ1408368.1"/>
    <property type="molecule type" value="Genomic_DNA"/>
</dbReference>
<accession>A0AA36NLZ4</accession>
<protein>
    <submittedName>
        <fullName evidence="2">Uncharacterized protein</fullName>
    </submittedName>
</protein>
<reference evidence="2" key="1">
    <citation type="submission" date="2023-08" db="EMBL/GenBank/DDBJ databases">
        <authorList>
            <person name="Chen Y."/>
            <person name="Shah S."/>
            <person name="Dougan E. K."/>
            <person name="Thang M."/>
            <person name="Chan C."/>
        </authorList>
    </citation>
    <scope>NUCLEOTIDE SEQUENCE</scope>
</reference>
<evidence type="ECO:0000313" key="2">
    <source>
        <dbReference type="EMBL" id="CAJ1408368.1"/>
    </source>
</evidence>
<feature type="region of interest" description="Disordered" evidence="1">
    <location>
        <begin position="79"/>
        <end position="156"/>
    </location>
</feature>
<feature type="compositionally biased region" description="Basic and acidic residues" evidence="1">
    <location>
        <begin position="115"/>
        <end position="134"/>
    </location>
</feature>
<sequence length="156" mass="18100">MASNLEAIDELTSRPSTVQFLREEYRESYPFRTAFEARFGLRRREIPTADFIRSFSQAPLKDSRLYELRVHHGSIARSKTAKALEQAAEKKATTRGRRRELTSAEQLRQLCDAMRGLEKRRSRTESKEARRRAETLSPAASFRDDLLERQRAQTAP</sequence>
<evidence type="ECO:0000313" key="3">
    <source>
        <dbReference type="Proteomes" id="UP001178507"/>
    </source>
</evidence>
<name>A0AA36NLZ4_9DINO</name>
<feature type="compositionally biased region" description="Basic and acidic residues" evidence="1">
    <location>
        <begin position="142"/>
        <end position="156"/>
    </location>
</feature>
<keyword evidence="3" id="KW-1185">Reference proteome</keyword>
<dbReference type="AlphaFoldDB" id="A0AA36NLZ4"/>
<organism evidence="2 3">
    <name type="scientific">Effrenium voratum</name>
    <dbReference type="NCBI Taxonomy" id="2562239"/>
    <lineage>
        <taxon>Eukaryota</taxon>
        <taxon>Sar</taxon>
        <taxon>Alveolata</taxon>
        <taxon>Dinophyceae</taxon>
        <taxon>Suessiales</taxon>
        <taxon>Symbiodiniaceae</taxon>
        <taxon>Effrenium</taxon>
    </lineage>
</organism>
<dbReference type="Proteomes" id="UP001178507">
    <property type="component" value="Unassembled WGS sequence"/>
</dbReference>
<gene>
    <name evidence="2" type="ORF">EVOR1521_LOCUS29802</name>
</gene>
<comment type="caution">
    <text evidence="2">The sequence shown here is derived from an EMBL/GenBank/DDBJ whole genome shotgun (WGS) entry which is preliminary data.</text>
</comment>